<evidence type="ECO:0000313" key="2">
    <source>
        <dbReference type="EMBL" id="GMN62490.1"/>
    </source>
</evidence>
<sequence length="109" mass="12124">MGEGCLHLSGSGTHADRGRHTSRRALAKNSCPDWRVWLTDSKGRAEEENVAGHTLTRLLARLNGLYGLAGRLLRQLICLDRPNKKIGKKKKKNKVQWKGPNATDQSNPI</sequence>
<dbReference type="Proteomes" id="UP001187192">
    <property type="component" value="Unassembled WGS sequence"/>
</dbReference>
<feature type="region of interest" description="Disordered" evidence="1">
    <location>
        <begin position="85"/>
        <end position="109"/>
    </location>
</feature>
<comment type="caution">
    <text evidence="2">The sequence shown here is derived from an EMBL/GenBank/DDBJ whole genome shotgun (WGS) entry which is preliminary data.</text>
</comment>
<keyword evidence="3" id="KW-1185">Reference proteome</keyword>
<dbReference type="AlphaFoldDB" id="A0AA88DV87"/>
<accession>A0AA88DV87</accession>
<reference evidence="2" key="1">
    <citation type="submission" date="2023-07" db="EMBL/GenBank/DDBJ databases">
        <title>draft genome sequence of fig (Ficus carica).</title>
        <authorList>
            <person name="Takahashi T."/>
            <person name="Nishimura K."/>
        </authorList>
    </citation>
    <scope>NUCLEOTIDE SEQUENCE</scope>
</reference>
<evidence type="ECO:0000313" key="3">
    <source>
        <dbReference type="Proteomes" id="UP001187192"/>
    </source>
</evidence>
<gene>
    <name evidence="2" type="ORF">TIFTF001_031568</name>
</gene>
<feature type="compositionally biased region" description="Basic residues" evidence="1">
    <location>
        <begin position="85"/>
        <end position="95"/>
    </location>
</feature>
<proteinExistence type="predicted"/>
<name>A0AA88DV87_FICCA</name>
<evidence type="ECO:0000256" key="1">
    <source>
        <dbReference type="SAM" id="MobiDB-lite"/>
    </source>
</evidence>
<organism evidence="2 3">
    <name type="scientific">Ficus carica</name>
    <name type="common">Common fig</name>
    <dbReference type="NCBI Taxonomy" id="3494"/>
    <lineage>
        <taxon>Eukaryota</taxon>
        <taxon>Viridiplantae</taxon>
        <taxon>Streptophyta</taxon>
        <taxon>Embryophyta</taxon>
        <taxon>Tracheophyta</taxon>
        <taxon>Spermatophyta</taxon>
        <taxon>Magnoliopsida</taxon>
        <taxon>eudicotyledons</taxon>
        <taxon>Gunneridae</taxon>
        <taxon>Pentapetalae</taxon>
        <taxon>rosids</taxon>
        <taxon>fabids</taxon>
        <taxon>Rosales</taxon>
        <taxon>Moraceae</taxon>
        <taxon>Ficeae</taxon>
        <taxon>Ficus</taxon>
    </lineage>
</organism>
<protein>
    <submittedName>
        <fullName evidence="2">Uncharacterized protein</fullName>
    </submittedName>
</protein>
<dbReference type="EMBL" id="BTGU01000130">
    <property type="protein sequence ID" value="GMN62490.1"/>
    <property type="molecule type" value="Genomic_DNA"/>
</dbReference>
<feature type="region of interest" description="Disordered" evidence="1">
    <location>
        <begin position="1"/>
        <end position="25"/>
    </location>
</feature>